<feature type="signal peptide" evidence="2">
    <location>
        <begin position="1"/>
        <end position="19"/>
    </location>
</feature>
<comment type="caution">
    <text evidence="3">The sequence shown here is derived from an EMBL/GenBank/DDBJ whole genome shotgun (WGS) entry which is preliminary data.</text>
</comment>
<feature type="region of interest" description="Disordered" evidence="1">
    <location>
        <begin position="203"/>
        <end position="307"/>
    </location>
</feature>
<feature type="compositionally biased region" description="Basic and acidic residues" evidence="1">
    <location>
        <begin position="27"/>
        <end position="43"/>
    </location>
</feature>
<keyword evidence="2" id="KW-0732">Signal</keyword>
<dbReference type="PROSITE" id="PS51257">
    <property type="entry name" value="PROKAR_LIPOPROTEIN"/>
    <property type="match status" value="1"/>
</dbReference>
<gene>
    <name evidence="3" type="ORF">NW112_01405</name>
</gene>
<protein>
    <recommendedName>
        <fullName evidence="5">Lipoprotein</fullName>
    </recommendedName>
</protein>
<evidence type="ECO:0008006" key="5">
    <source>
        <dbReference type="Google" id="ProtNLM"/>
    </source>
</evidence>
<dbReference type="EMBL" id="JANSKX010000004">
    <property type="protein sequence ID" value="MCY1593894.1"/>
    <property type="molecule type" value="Genomic_DNA"/>
</dbReference>
<feature type="compositionally biased region" description="Basic and acidic residues" evidence="1">
    <location>
        <begin position="226"/>
        <end position="236"/>
    </location>
</feature>
<feature type="region of interest" description="Disordered" evidence="1">
    <location>
        <begin position="27"/>
        <end position="65"/>
    </location>
</feature>
<name>A0A9Q4D6T9_9STAP</name>
<evidence type="ECO:0000313" key="3">
    <source>
        <dbReference type="EMBL" id="MCY1593894.1"/>
    </source>
</evidence>
<organism evidence="3 4">
    <name type="scientific">Staphylococcus pettenkoferi</name>
    <dbReference type="NCBI Taxonomy" id="170573"/>
    <lineage>
        <taxon>Bacteria</taxon>
        <taxon>Bacillati</taxon>
        <taxon>Bacillota</taxon>
        <taxon>Bacilli</taxon>
        <taxon>Bacillales</taxon>
        <taxon>Staphylococcaceae</taxon>
        <taxon>Staphylococcus</taxon>
    </lineage>
</organism>
<feature type="compositionally biased region" description="Acidic residues" evidence="1">
    <location>
        <begin position="209"/>
        <end position="219"/>
    </location>
</feature>
<feature type="compositionally biased region" description="Low complexity" evidence="1">
    <location>
        <begin position="287"/>
        <end position="307"/>
    </location>
</feature>
<dbReference type="Proteomes" id="UP001081438">
    <property type="component" value="Unassembled WGS sequence"/>
</dbReference>
<dbReference type="RefSeq" id="WP_268210702.1">
    <property type="nucleotide sequence ID" value="NZ_JANSKK010000005.1"/>
</dbReference>
<sequence length="307" mass="34686">MKGLKLIATVMMGSVLLVACGNNDSHNAEKKDNDHSQKDDKKTTTNKNKNTSSKENSQQNSQQEPISIEKAKDIAMDYFTKDNQNFFQRNQLEYNQNKSNNEAIFIETPMYGENQSTKGYVKINRYTGEILDTKILGAYPDMVGPRDGYIPPKVYNAAVDFYNTFVSRGENDKFSHSQTKVTEEEYNKVMKPIGEYQDQYMTATQKDAEPDENAAEEDNSGNQDSQSDKDDNKDIDASSENSDSQEQDDEKEDSKMNGNHGASNRSDENQEDTNEQDAKSVDEDNESNQSAQEENSNSDNKNNNVDE</sequence>
<evidence type="ECO:0000313" key="4">
    <source>
        <dbReference type="Proteomes" id="UP001081438"/>
    </source>
</evidence>
<evidence type="ECO:0000256" key="2">
    <source>
        <dbReference type="SAM" id="SignalP"/>
    </source>
</evidence>
<proteinExistence type="predicted"/>
<dbReference type="AlphaFoldDB" id="A0A9Q4D6T9"/>
<reference evidence="3" key="1">
    <citation type="journal article" date="2022" name="Int. J. Mol. Sci.">
        <title>Phenotypic and genotypic virulence characterisation of Staphylococcus pettenkoferi strains isolated from human bloodstream and diabetic foot infections.</title>
        <authorList>
            <person name="Magnan C."/>
        </authorList>
    </citation>
    <scope>NUCLEOTIDE SEQUENCE</scope>
    <source>
        <strain evidence="3">NSP020P</strain>
    </source>
</reference>
<evidence type="ECO:0000256" key="1">
    <source>
        <dbReference type="SAM" id="MobiDB-lite"/>
    </source>
</evidence>
<accession>A0A9Q4D6T9</accession>
<feature type="chain" id="PRO_5040356788" description="Lipoprotein" evidence="2">
    <location>
        <begin position="20"/>
        <end position="307"/>
    </location>
</feature>
<feature type="compositionally biased region" description="Low complexity" evidence="1">
    <location>
        <begin position="45"/>
        <end position="64"/>
    </location>
</feature>